<sequence>NCRTKHLSQFKLHPLIAIFQTLDLLFPCVPRQTLTFVLLLCRFNFTQSIPVPKMAAVSSKVVQHVLVAHCCQQDRQLSTQYQKDCCTPNRLNLLPHIRRKLAWTQISTMQLHTFSKFNRGIVYCNAAAYATILQPVDRSAFLKLQNGSDIRGVAIDGVEGEPINLTEPVTEAIAAAFVEWLLNKKKPAASRQLKVSIGHDSRISAQKLQDAVSRGLAGAGVEVIQYGYVKLPLLCHLSSFCISDTEQKEIIQSPLQRSRKCDEDELLFPLSHLFNIELMLSYT</sequence>
<evidence type="ECO:0000313" key="6">
    <source>
        <dbReference type="Proteomes" id="UP000325081"/>
    </source>
</evidence>
<proteinExistence type="inferred from homology"/>
<dbReference type="GO" id="GO:0009570">
    <property type="term" value="C:chloroplast stroma"/>
    <property type="evidence" value="ECO:0007669"/>
    <property type="project" value="TreeGrafter"/>
</dbReference>
<accession>A0A5A7QLK6</accession>
<dbReference type="Proteomes" id="UP000325081">
    <property type="component" value="Unassembled WGS sequence"/>
</dbReference>
<dbReference type="InterPro" id="IPR005844">
    <property type="entry name" value="A-D-PHexomutase_a/b/a-I"/>
</dbReference>
<dbReference type="InterPro" id="IPR050060">
    <property type="entry name" value="Phosphoglucosamine_mutase"/>
</dbReference>
<evidence type="ECO:0000256" key="1">
    <source>
        <dbReference type="ARBA" id="ARBA00001946"/>
    </source>
</evidence>
<dbReference type="GO" id="GO:0005975">
    <property type="term" value="P:carbohydrate metabolic process"/>
    <property type="evidence" value="ECO:0007669"/>
    <property type="project" value="InterPro"/>
</dbReference>
<dbReference type="SUPFAM" id="SSF53738">
    <property type="entry name" value="Phosphoglucomutase, first 3 domains"/>
    <property type="match status" value="1"/>
</dbReference>
<dbReference type="PANTHER" id="PTHR42946">
    <property type="entry name" value="PHOSPHOHEXOSE MUTASE"/>
    <property type="match status" value="1"/>
</dbReference>
<dbReference type="Gene3D" id="3.40.120.10">
    <property type="entry name" value="Alpha-D-Glucose-1,6-Bisphosphate, subunit A, domain 3"/>
    <property type="match status" value="1"/>
</dbReference>
<evidence type="ECO:0000259" key="4">
    <source>
        <dbReference type="Pfam" id="PF02878"/>
    </source>
</evidence>
<dbReference type="AlphaFoldDB" id="A0A5A7QLK6"/>
<reference evidence="6" key="1">
    <citation type="journal article" date="2019" name="Curr. Biol.">
        <title>Genome Sequence of Striga asiatica Provides Insight into the Evolution of Plant Parasitism.</title>
        <authorList>
            <person name="Yoshida S."/>
            <person name="Kim S."/>
            <person name="Wafula E.K."/>
            <person name="Tanskanen J."/>
            <person name="Kim Y.M."/>
            <person name="Honaas L."/>
            <person name="Yang Z."/>
            <person name="Spallek T."/>
            <person name="Conn C.E."/>
            <person name="Ichihashi Y."/>
            <person name="Cheong K."/>
            <person name="Cui S."/>
            <person name="Der J.P."/>
            <person name="Gundlach H."/>
            <person name="Jiao Y."/>
            <person name="Hori C."/>
            <person name="Ishida J.K."/>
            <person name="Kasahara H."/>
            <person name="Kiba T."/>
            <person name="Kim M.S."/>
            <person name="Koo N."/>
            <person name="Laohavisit A."/>
            <person name="Lee Y.H."/>
            <person name="Lumba S."/>
            <person name="McCourt P."/>
            <person name="Mortimer J.C."/>
            <person name="Mutuku J.M."/>
            <person name="Nomura T."/>
            <person name="Sasaki-Sekimoto Y."/>
            <person name="Seto Y."/>
            <person name="Wang Y."/>
            <person name="Wakatake T."/>
            <person name="Sakakibara H."/>
            <person name="Demura T."/>
            <person name="Yamaguchi S."/>
            <person name="Yoneyama K."/>
            <person name="Manabe R.I."/>
            <person name="Nelson D.C."/>
            <person name="Schulman A.H."/>
            <person name="Timko M.P."/>
            <person name="dePamphilis C.W."/>
            <person name="Choi D."/>
            <person name="Shirasu K."/>
        </authorList>
    </citation>
    <scope>NUCLEOTIDE SEQUENCE [LARGE SCALE GENOMIC DNA]</scope>
    <source>
        <strain evidence="6">cv. UVA1</strain>
    </source>
</reference>
<feature type="non-terminal residue" evidence="5">
    <location>
        <position position="1"/>
    </location>
</feature>
<evidence type="ECO:0000313" key="5">
    <source>
        <dbReference type="EMBL" id="GER45990.1"/>
    </source>
</evidence>
<dbReference type="InterPro" id="IPR016055">
    <property type="entry name" value="A-D-PHexomutase_a/b/a-I/II/III"/>
</dbReference>
<protein>
    <submittedName>
        <fullName evidence="5">Phosphoglucosamine mutase</fullName>
    </submittedName>
</protein>
<organism evidence="5 6">
    <name type="scientific">Striga asiatica</name>
    <name type="common">Asiatic witchweed</name>
    <name type="synonym">Buchnera asiatica</name>
    <dbReference type="NCBI Taxonomy" id="4170"/>
    <lineage>
        <taxon>Eukaryota</taxon>
        <taxon>Viridiplantae</taxon>
        <taxon>Streptophyta</taxon>
        <taxon>Embryophyta</taxon>
        <taxon>Tracheophyta</taxon>
        <taxon>Spermatophyta</taxon>
        <taxon>Magnoliopsida</taxon>
        <taxon>eudicotyledons</taxon>
        <taxon>Gunneridae</taxon>
        <taxon>Pentapetalae</taxon>
        <taxon>asterids</taxon>
        <taxon>lamiids</taxon>
        <taxon>Lamiales</taxon>
        <taxon>Orobanchaceae</taxon>
        <taxon>Buchnereae</taxon>
        <taxon>Striga</taxon>
    </lineage>
</organism>
<gene>
    <name evidence="5" type="ORF">STAS_22973</name>
</gene>
<dbReference type="Pfam" id="PF02878">
    <property type="entry name" value="PGM_PMM_I"/>
    <property type="match status" value="1"/>
</dbReference>
<evidence type="ECO:0000256" key="3">
    <source>
        <dbReference type="ARBA" id="ARBA00022553"/>
    </source>
</evidence>
<dbReference type="EMBL" id="BKCP01007404">
    <property type="protein sequence ID" value="GER45990.1"/>
    <property type="molecule type" value="Genomic_DNA"/>
</dbReference>
<keyword evidence="3" id="KW-0597">Phosphoprotein</keyword>
<comment type="caution">
    <text evidence="5">The sequence shown here is derived from an EMBL/GenBank/DDBJ whole genome shotgun (WGS) entry which is preliminary data.</text>
</comment>
<dbReference type="GO" id="GO:0004615">
    <property type="term" value="F:phosphomannomutase activity"/>
    <property type="evidence" value="ECO:0007669"/>
    <property type="project" value="TreeGrafter"/>
</dbReference>
<comment type="cofactor">
    <cofactor evidence="1">
        <name>Mg(2+)</name>
        <dbReference type="ChEBI" id="CHEBI:18420"/>
    </cofactor>
</comment>
<feature type="domain" description="Alpha-D-phosphohexomutase alpha/beta/alpha" evidence="4">
    <location>
        <begin position="146"/>
        <end position="236"/>
    </location>
</feature>
<evidence type="ECO:0000256" key="2">
    <source>
        <dbReference type="ARBA" id="ARBA00010231"/>
    </source>
</evidence>
<comment type="similarity">
    <text evidence="2">Belongs to the phosphohexose mutase family.</text>
</comment>
<dbReference type="OrthoDB" id="1743979at2759"/>
<name>A0A5A7QLK6_STRAF</name>
<dbReference type="PANTHER" id="PTHR42946:SF1">
    <property type="entry name" value="PHOSPHOGLUCOMUTASE (ALPHA-D-GLUCOSE-1,6-BISPHOSPHATE-DEPENDENT)"/>
    <property type="match status" value="1"/>
</dbReference>
<keyword evidence="6" id="KW-1185">Reference proteome</keyword>